<dbReference type="Proteomes" id="UP000694381">
    <property type="component" value="Unassembled WGS sequence"/>
</dbReference>
<keyword evidence="2" id="KW-1185">Reference proteome</keyword>
<protein>
    <submittedName>
        <fullName evidence="1">Uncharacterized protein</fullName>
    </submittedName>
</protein>
<dbReference type="AlphaFoldDB" id="A0A8C6RIB5"/>
<dbReference type="Ensembl" id="ENSNGAT00000024566.1">
    <property type="protein sequence ID" value="ENSNGAP00000018909.1"/>
    <property type="gene ID" value="ENSNGAG00000018903.1"/>
</dbReference>
<proteinExistence type="predicted"/>
<name>A0A8C6RIB5_NANGA</name>
<reference evidence="1" key="2">
    <citation type="submission" date="2025-09" db="UniProtKB">
        <authorList>
            <consortium name="Ensembl"/>
        </authorList>
    </citation>
    <scope>IDENTIFICATION</scope>
</reference>
<evidence type="ECO:0000313" key="2">
    <source>
        <dbReference type="Proteomes" id="UP000694381"/>
    </source>
</evidence>
<organism evidence="1 2">
    <name type="scientific">Nannospalax galili</name>
    <name type="common">Northern Israeli blind subterranean mole rat</name>
    <name type="synonym">Spalax galili</name>
    <dbReference type="NCBI Taxonomy" id="1026970"/>
    <lineage>
        <taxon>Eukaryota</taxon>
        <taxon>Metazoa</taxon>
        <taxon>Chordata</taxon>
        <taxon>Craniata</taxon>
        <taxon>Vertebrata</taxon>
        <taxon>Euteleostomi</taxon>
        <taxon>Mammalia</taxon>
        <taxon>Eutheria</taxon>
        <taxon>Euarchontoglires</taxon>
        <taxon>Glires</taxon>
        <taxon>Rodentia</taxon>
        <taxon>Myomorpha</taxon>
        <taxon>Muroidea</taxon>
        <taxon>Spalacidae</taxon>
        <taxon>Spalacinae</taxon>
        <taxon>Nannospalax</taxon>
    </lineage>
</organism>
<sequence length="101" mass="10904">MPFESQVHVSEKFLNPPDVGQLKMNLVRWGIARVVKTPDIQENGKNREAEMGLQKPDSAVYLNSGGSLLGGLRRNQSSVLMGSLGAPVCTSSPNIGILKKN</sequence>
<reference evidence="1" key="1">
    <citation type="submission" date="2025-08" db="UniProtKB">
        <authorList>
            <consortium name="Ensembl"/>
        </authorList>
    </citation>
    <scope>IDENTIFICATION</scope>
</reference>
<evidence type="ECO:0000313" key="1">
    <source>
        <dbReference type="Ensembl" id="ENSNGAP00000018909.1"/>
    </source>
</evidence>
<dbReference type="GeneTree" id="ENSGT00940000158202"/>
<accession>A0A8C6RIB5</accession>